<dbReference type="PROSITE" id="PS00678">
    <property type="entry name" value="WD_REPEATS_1"/>
    <property type="match status" value="1"/>
</dbReference>
<evidence type="ECO:0000256" key="2">
    <source>
        <dbReference type="ARBA" id="ARBA00022737"/>
    </source>
</evidence>
<name>A0A7S4LB08_9EUGL</name>
<dbReference type="AlphaFoldDB" id="A0A7S4LB08"/>
<keyword evidence="1 4" id="KW-0853">WD repeat</keyword>
<dbReference type="EMBL" id="HBJA01082148">
    <property type="protein sequence ID" value="CAE0817527.1"/>
    <property type="molecule type" value="Transcribed_RNA"/>
</dbReference>
<dbReference type="PROSITE" id="PS50294">
    <property type="entry name" value="WD_REPEATS_REGION"/>
    <property type="match status" value="1"/>
</dbReference>
<evidence type="ECO:0008006" key="6">
    <source>
        <dbReference type="Google" id="ProtNLM"/>
    </source>
</evidence>
<sequence length="338" mass="37162">MSFVLGSTLRTKGSEIFSIRFAPSSPWLVAASNDGVVRMFDWKNNKEGKQVRIRTEKATKDVPVMCIAFPEYAPVVKQAMLAVCSDGYVSRWDMAKQKCLNSFMETGNETYTVGYNKDASLFCTGGLDRKLRVYDDETCKLVTEPGVPELGMESHGNRISAVMWSKVDPNILISGGWDNTVKIWDVRDNKCVRQVFGPYVTGEGLDTHGEMILTGSARPSEQVEIWDLRTSDPLQAIKWPSSTQDPCVVYACHFSKNGKYVVAGGAFSSEVLVFGVDSGLSVGVLGNMTKSVYTAEFSFDHQHVACGGADGNIYVMQYSKNKPKQTSGLSSPPKPPKK</sequence>
<keyword evidence="2" id="KW-0677">Repeat</keyword>
<feature type="repeat" description="WD" evidence="4">
    <location>
        <begin position="9"/>
        <end position="50"/>
    </location>
</feature>
<reference evidence="5" key="1">
    <citation type="submission" date="2021-01" db="EMBL/GenBank/DDBJ databases">
        <authorList>
            <person name="Corre E."/>
            <person name="Pelletier E."/>
            <person name="Niang G."/>
            <person name="Scheremetjew M."/>
            <person name="Finn R."/>
            <person name="Kale V."/>
            <person name="Holt S."/>
            <person name="Cochrane G."/>
            <person name="Meng A."/>
            <person name="Brown T."/>
            <person name="Cohen L."/>
        </authorList>
    </citation>
    <scope>NUCLEOTIDE SEQUENCE</scope>
    <source>
        <strain evidence="5">CCMP1594</strain>
    </source>
</reference>
<dbReference type="InterPro" id="IPR036322">
    <property type="entry name" value="WD40_repeat_dom_sf"/>
</dbReference>
<dbReference type="InterPro" id="IPR015943">
    <property type="entry name" value="WD40/YVTN_repeat-like_dom_sf"/>
</dbReference>
<dbReference type="Gene3D" id="2.130.10.10">
    <property type="entry name" value="YVTN repeat-like/Quinoprotein amine dehydrogenase"/>
    <property type="match status" value="2"/>
</dbReference>
<evidence type="ECO:0000256" key="3">
    <source>
        <dbReference type="ARBA" id="ARBA00022980"/>
    </source>
</evidence>
<protein>
    <recommendedName>
        <fullName evidence="6">Guanine nucleotide-binding protein subunit beta-like protein</fullName>
    </recommendedName>
</protein>
<organism evidence="5">
    <name type="scientific">Eutreptiella gymnastica</name>
    <dbReference type="NCBI Taxonomy" id="73025"/>
    <lineage>
        <taxon>Eukaryota</taxon>
        <taxon>Discoba</taxon>
        <taxon>Euglenozoa</taxon>
        <taxon>Euglenida</taxon>
        <taxon>Spirocuta</taxon>
        <taxon>Euglenophyceae</taxon>
        <taxon>Eutreptiales</taxon>
        <taxon>Eutreptiaceae</taxon>
        <taxon>Eutreptiella</taxon>
    </lineage>
</organism>
<accession>A0A7S4LB08</accession>
<dbReference type="PANTHER" id="PTHR47822:SF2">
    <property type="entry name" value="F-BOX AND WD-40 DOMAIN PROTEIN 7"/>
    <property type="match status" value="1"/>
</dbReference>
<dbReference type="InterPro" id="IPR001680">
    <property type="entry name" value="WD40_rpt"/>
</dbReference>
<proteinExistence type="predicted"/>
<keyword evidence="3" id="KW-0689">Ribosomal protein</keyword>
<keyword evidence="3" id="KW-0687">Ribonucleoprotein</keyword>
<dbReference type="SMART" id="SM00320">
    <property type="entry name" value="WD40"/>
    <property type="match status" value="5"/>
</dbReference>
<dbReference type="GO" id="GO:0005840">
    <property type="term" value="C:ribosome"/>
    <property type="evidence" value="ECO:0007669"/>
    <property type="project" value="UniProtKB-KW"/>
</dbReference>
<dbReference type="PROSITE" id="PS50082">
    <property type="entry name" value="WD_REPEATS_2"/>
    <property type="match status" value="2"/>
</dbReference>
<evidence type="ECO:0000313" key="5">
    <source>
        <dbReference type="EMBL" id="CAE0817527.1"/>
    </source>
</evidence>
<dbReference type="PANTHER" id="PTHR47822">
    <property type="entry name" value="CARBOHYDRATE BINDING DOMAIN CONTAINING PROTEIN"/>
    <property type="match status" value="1"/>
</dbReference>
<dbReference type="InterPro" id="IPR019775">
    <property type="entry name" value="WD40_repeat_CS"/>
</dbReference>
<dbReference type="Pfam" id="PF00400">
    <property type="entry name" value="WD40"/>
    <property type="match status" value="4"/>
</dbReference>
<dbReference type="SUPFAM" id="SSF50978">
    <property type="entry name" value="WD40 repeat-like"/>
    <property type="match status" value="1"/>
</dbReference>
<gene>
    <name evidence="5" type="ORF">EGYM00163_LOCUS28693</name>
</gene>
<feature type="repeat" description="WD" evidence="4">
    <location>
        <begin position="152"/>
        <end position="194"/>
    </location>
</feature>
<evidence type="ECO:0000256" key="4">
    <source>
        <dbReference type="PROSITE-ProRule" id="PRU00221"/>
    </source>
</evidence>
<evidence type="ECO:0000256" key="1">
    <source>
        <dbReference type="ARBA" id="ARBA00022574"/>
    </source>
</evidence>